<gene>
    <name evidence="1" type="ORF">ALECFALPRED_000846</name>
</gene>
<name>A0A8H3F852_9LECA</name>
<sequence length="118" mass="13686">MRVDGFKQVEGMPSIHEYQISPAHHTADQYLKESLNLPAANLPLMLRPRRLRQLHRCATAVWYFTACETSATHVQNLRDDPERDSYGSYFEMTYGIWNALHLTRLPTDLDEHEIKSTA</sequence>
<dbReference type="AlphaFoldDB" id="A0A8H3F852"/>
<comment type="caution">
    <text evidence="1">The sequence shown here is derived from an EMBL/GenBank/DDBJ whole genome shotgun (WGS) entry which is preliminary data.</text>
</comment>
<reference evidence="1" key="1">
    <citation type="submission" date="2021-03" db="EMBL/GenBank/DDBJ databases">
        <authorList>
            <person name="Tagirdzhanova G."/>
        </authorList>
    </citation>
    <scope>NUCLEOTIDE SEQUENCE</scope>
</reference>
<organism evidence="1 2">
    <name type="scientific">Alectoria fallacina</name>
    <dbReference type="NCBI Taxonomy" id="1903189"/>
    <lineage>
        <taxon>Eukaryota</taxon>
        <taxon>Fungi</taxon>
        <taxon>Dikarya</taxon>
        <taxon>Ascomycota</taxon>
        <taxon>Pezizomycotina</taxon>
        <taxon>Lecanoromycetes</taxon>
        <taxon>OSLEUM clade</taxon>
        <taxon>Lecanoromycetidae</taxon>
        <taxon>Lecanorales</taxon>
        <taxon>Lecanorineae</taxon>
        <taxon>Parmeliaceae</taxon>
        <taxon>Alectoria</taxon>
    </lineage>
</organism>
<evidence type="ECO:0000313" key="1">
    <source>
        <dbReference type="EMBL" id="CAF9918840.1"/>
    </source>
</evidence>
<dbReference type="EMBL" id="CAJPDR010000115">
    <property type="protein sequence ID" value="CAF9918840.1"/>
    <property type="molecule type" value="Genomic_DNA"/>
</dbReference>
<dbReference type="Proteomes" id="UP000664203">
    <property type="component" value="Unassembled WGS sequence"/>
</dbReference>
<proteinExistence type="predicted"/>
<protein>
    <submittedName>
        <fullName evidence="1">Uncharacterized protein</fullName>
    </submittedName>
</protein>
<accession>A0A8H3F852</accession>
<evidence type="ECO:0000313" key="2">
    <source>
        <dbReference type="Proteomes" id="UP000664203"/>
    </source>
</evidence>
<keyword evidence="2" id="KW-1185">Reference proteome</keyword>